<name>A0A0D8BGV0_9ACTN</name>
<sequence length="55" mass="6040">MSECVISYDGVPSHPVSIMEFSGGLVVHETQYFADPFAPPPWRAALAEPMPHRSP</sequence>
<organism evidence="1 2">
    <name type="scientific">Frankia torreyi</name>
    <dbReference type="NCBI Taxonomy" id="1856"/>
    <lineage>
        <taxon>Bacteria</taxon>
        <taxon>Bacillati</taxon>
        <taxon>Actinomycetota</taxon>
        <taxon>Actinomycetes</taxon>
        <taxon>Frankiales</taxon>
        <taxon>Frankiaceae</taxon>
        <taxon>Frankia</taxon>
    </lineage>
</organism>
<dbReference type="Gene3D" id="3.10.450.50">
    <property type="match status" value="1"/>
</dbReference>
<keyword evidence="2" id="KW-1185">Reference proteome</keyword>
<dbReference type="InterPro" id="IPR032710">
    <property type="entry name" value="NTF2-like_dom_sf"/>
</dbReference>
<evidence type="ECO:0000313" key="1">
    <source>
        <dbReference type="EMBL" id="KJE23361.1"/>
    </source>
</evidence>
<evidence type="ECO:0000313" key="2">
    <source>
        <dbReference type="Proteomes" id="UP000032545"/>
    </source>
</evidence>
<gene>
    <name evidence="1" type="ORF">FF36_02319</name>
</gene>
<comment type="caution">
    <text evidence="1">The sequence shown here is derived from an EMBL/GenBank/DDBJ whole genome shotgun (WGS) entry which is preliminary data.</text>
</comment>
<dbReference type="EMBL" id="JYFN01000014">
    <property type="protein sequence ID" value="KJE23361.1"/>
    <property type="molecule type" value="Genomic_DNA"/>
</dbReference>
<dbReference type="SUPFAM" id="SSF54427">
    <property type="entry name" value="NTF2-like"/>
    <property type="match status" value="1"/>
</dbReference>
<reference evidence="1 2" key="2">
    <citation type="journal article" date="2016" name="Genome Announc.">
        <title>Permanent Draft Genome Sequences for Two Variants of Frankia sp. Strain CpI1, the First Frankia Strain Isolated from Root Nodules of Comptonia peregrina.</title>
        <authorList>
            <person name="Oshone R."/>
            <person name="Hurst S.G.IV."/>
            <person name="Abebe-Akele F."/>
            <person name="Simpson S."/>
            <person name="Morris K."/>
            <person name="Thomas W.K."/>
            <person name="Tisa L.S."/>
        </authorList>
    </citation>
    <scope>NUCLEOTIDE SEQUENCE [LARGE SCALE GENOMIC DNA]</scope>
    <source>
        <strain evidence="2">CpI1-S</strain>
    </source>
</reference>
<dbReference type="PATRIC" id="fig|1502723.3.peg.1342"/>
<protein>
    <submittedName>
        <fullName evidence="1">Uncharacterized protein</fullName>
    </submittedName>
</protein>
<proteinExistence type="predicted"/>
<dbReference type="Proteomes" id="UP000032545">
    <property type="component" value="Unassembled WGS sequence"/>
</dbReference>
<dbReference type="AlphaFoldDB" id="A0A0D8BGV0"/>
<reference evidence="2" key="1">
    <citation type="submission" date="2015-02" db="EMBL/GenBank/DDBJ databases">
        <title>Draft Genome of Frankia sp. CpI1-S.</title>
        <authorList>
            <person name="Oshone R.T."/>
            <person name="Ngom M."/>
            <person name="Ghodhbane-Gtari F."/>
            <person name="Gtari M."/>
            <person name="Morris K."/>
            <person name="Thomas K."/>
            <person name="Sen A."/>
            <person name="Tisa L.S."/>
        </authorList>
    </citation>
    <scope>NUCLEOTIDE SEQUENCE [LARGE SCALE GENOMIC DNA]</scope>
    <source>
        <strain evidence="2">CpI1-S</strain>
    </source>
</reference>
<accession>A0A0D8BGV0</accession>